<name>A0ABQ6CPL1_9HYPH</name>
<proteinExistence type="predicted"/>
<keyword evidence="2" id="KW-1185">Reference proteome</keyword>
<gene>
    <name evidence="1" type="ORF">GCM10007874_31830</name>
</gene>
<evidence type="ECO:0000313" key="2">
    <source>
        <dbReference type="Proteomes" id="UP001156882"/>
    </source>
</evidence>
<reference evidence="2" key="1">
    <citation type="journal article" date="2019" name="Int. J. Syst. Evol. Microbiol.">
        <title>The Global Catalogue of Microorganisms (GCM) 10K type strain sequencing project: providing services to taxonomists for standard genome sequencing and annotation.</title>
        <authorList>
            <consortium name="The Broad Institute Genomics Platform"/>
            <consortium name="The Broad Institute Genome Sequencing Center for Infectious Disease"/>
            <person name="Wu L."/>
            <person name="Ma J."/>
        </authorList>
    </citation>
    <scope>NUCLEOTIDE SEQUENCE [LARGE SCALE GENOMIC DNA]</scope>
    <source>
        <strain evidence="2">NBRC 101365</strain>
    </source>
</reference>
<dbReference type="Proteomes" id="UP001156882">
    <property type="component" value="Unassembled WGS sequence"/>
</dbReference>
<comment type="caution">
    <text evidence="1">The sequence shown here is derived from an EMBL/GenBank/DDBJ whole genome shotgun (WGS) entry which is preliminary data.</text>
</comment>
<organism evidence="1 2">
    <name type="scientific">Labrys miyagiensis</name>
    <dbReference type="NCBI Taxonomy" id="346912"/>
    <lineage>
        <taxon>Bacteria</taxon>
        <taxon>Pseudomonadati</taxon>
        <taxon>Pseudomonadota</taxon>
        <taxon>Alphaproteobacteria</taxon>
        <taxon>Hyphomicrobiales</taxon>
        <taxon>Xanthobacteraceae</taxon>
        <taxon>Labrys</taxon>
    </lineage>
</organism>
<dbReference type="EMBL" id="BSPC01000027">
    <property type="protein sequence ID" value="GLS20166.1"/>
    <property type="molecule type" value="Genomic_DNA"/>
</dbReference>
<accession>A0ABQ6CPL1</accession>
<sequence>MHMHVFWANAVKYWPRDVELIEEVSLQQFSEWLLLRVERLPDHLLQRIRDLESLKGGLTPILSEMRGGDSLWLCQSRLREPLQGHEGVALVRDDQPVVYIRVLNY</sequence>
<evidence type="ECO:0000313" key="1">
    <source>
        <dbReference type="EMBL" id="GLS20166.1"/>
    </source>
</evidence>
<protein>
    <submittedName>
        <fullName evidence="1">Uncharacterized protein</fullName>
    </submittedName>
</protein>